<name>A0A565BNY7_9BRAS</name>
<organism evidence="2 3">
    <name type="scientific">Arabis nemorensis</name>
    <dbReference type="NCBI Taxonomy" id="586526"/>
    <lineage>
        <taxon>Eukaryota</taxon>
        <taxon>Viridiplantae</taxon>
        <taxon>Streptophyta</taxon>
        <taxon>Embryophyta</taxon>
        <taxon>Tracheophyta</taxon>
        <taxon>Spermatophyta</taxon>
        <taxon>Magnoliopsida</taxon>
        <taxon>eudicotyledons</taxon>
        <taxon>Gunneridae</taxon>
        <taxon>Pentapetalae</taxon>
        <taxon>rosids</taxon>
        <taxon>malvids</taxon>
        <taxon>Brassicales</taxon>
        <taxon>Brassicaceae</taxon>
        <taxon>Arabideae</taxon>
        <taxon>Arabis</taxon>
    </lineage>
</organism>
<dbReference type="PANTHER" id="PTHR31111">
    <property type="entry name" value="BNAA05G37150D PROTEIN-RELATED"/>
    <property type="match status" value="1"/>
</dbReference>
<evidence type="ECO:0000313" key="3">
    <source>
        <dbReference type="Proteomes" id="UP000489600"/>
    </source>
</evidence>
<dbReference type="EMBL" id="CABITT030000004">
    <property type="protein sequence ID" value="VVB02909.1"/>
    <property type="molecule type" value="Genomic_DNA"/>
</dbReference>
<feature type="domain" description="F-box associated beta-propeller type 3" evidence="1">
    <location>
        <begin position="10"/>
        <end position="189"/>
    </location>
</feature>
<proteinExistence type="predicted"/>
<dbReference type="PANTHER" id="PTHR31111:SF15">
    <property type="entry name" value="(RAPE) HYPOTHETICAL PROTEIN"/>
    <property type="match status" value="1"/>
</dbReference>
<sequence>MSSTSLDKTRFVVDQDLSLPGMGGFFLNVFRGLICFSVREKACIYNPSTKRLLTLPPIKCDIIVEQGQNKDTKYYIGHDPVSDQYKIFCTIAISSTIFANIKSEHWVFAIEAGGSWKKVVHLENDHAPLLRGRAINGSVIRYMALLDMYTCAVVSFDVRSEELTIFPIPRLLGDVDVSMYAIIHKANIIEYGEK</sequence>
<dbReference type="Proteomes" id="UP000489600">
    <property type="component" value="Unassembled WGS sequence"/>
</dbReference>
<reference evidence="2" key="1">
    <citation type="submission" date="2019-07" db="EMBL/GenBank/DDBJ databases">
        <authorList>
            <person name="Dittberner H."/>
        </authorList>
    </citation>
    <scope>NUCLEOTIDE SEQUENCE [LARGE SCALE GENOMIC DNA]</scope>
</reference>
<protein>
    <recommendedName>
        <fullName evidence="1">F-box associated beta-propeller type 3 domain-containing protein</fullName>
    </recommendedName>
</protein>
<gene>
    <name evidence="2" type="ORF">ANE_LOCUS13353</name>
</gene>
<dbReference type="InterPro" id="IPR013187">
    <property type="entry name" value="F-box-assoc_dom_typ3"/>
</dbReference>
<dbReference type="NCBIfam" id="TIGR01640">
    <property type="entry name" value="F_box_assoc_1"/>
    <property type="match status" value="1"/>
</dbReference>
<dbReference type="OrthoDB" id="1084782at2759"/>
<keyword evidence="3" id="KW-1185">Reference proteome</keyword>
<dbReference type="Pfam" id="PF08268">
    <property type="entry name" value="FBA_3"/>
    <property type="match status" value="1"/>
</dbReference>
<accession>A0A565BNY7</accession>
<evidence type="ECO:0000313" key="2">
    <source>
        <dbReference type="EMBL" id="VVB02909.1"/>
    </source>
</evidence>
<comment type="caution">
    <text evidence="2">The sequence shown here is derived from an EMBL/GenBank/DDBJ whole genome shotgun (WGS) entry which is preliminary data.</text>
</comment>
<dbReference type="InterPro" id="IPR017451">
    <property type="entry name" value="F-box-assoc_interact_dom"/>
</dbReference>
<dbReference type="AlphaFoldDB" id="A0A565BNY7"/>
<evidence type="ECO:0000259" key="1">
    <source>
        <dbReference type="Pfam" id="PF08268"/>
    </source>
</evidence>